<dbReference type="Pfam" id="PF00753">
    <property type="entry name" value="Lactamase_B"/>
    <property type="match status" value="1"/>
</dbReference>
<dbReference type="InterPro" id="IPR041516">
    <property type="entry name" value="LACTB2_WH"/>
</dbReference>
<proteinExistence type="predicted"/>
<feature type="region of interest" description="Disordered" evidence="1">
    <location>
        <begin position="1003"/>
        <end position="1040"/>
    </location>
</feature>
<dbReference type="AlphaFoldDB" id="A0A2Z7C585"/>
<dbReference type="OrthoDB" id="17458at2759"/>
<feature type="compositionally biased region" description="Acidic residues" evidence="1">
    <location>
        <begin position="1009"/>
        <end position="1031"/>
    </location>
</feature>
<evidence type="ECO:0000256" key="1">
    <source>
        <dbReference type="SAM" id="MobiDB-lite"/>
    </source>
</evidence>
<dbReference type="EMBL" id="KQ999306">
    <property type="protein sequence ID" value="KZV42095.1"/>
    <property type="molecule type" value="Genomic_DNA"/>
</dbReference>
<dbReference type="FunFam" id="1.10.10.10:FF:000534">
    <property type="entry name" value="Metallo-hydrolase/oxidoreductase superfamily protein"/>
    <property type="match status" value="1"/>
</dbReference>
<dbReference type="SMART" id="SM00849">
    <property type="entry name" value="Lactamase_B"/>
    <property type="match status" value="1"/>
</dbReference>
<evidence type="ECO:0000259" key="2">
    <source>
        <dbReference type="SMART" id="SM00849"/>
    </source>
</evidence>
<dbReference type="CDD" id="cd06262">
    <property type="entry name" value="metallo-hydrolase-like_MBL-fold"/>
    <property type="match status" value="1"/>
</dbReference>
<sequence>MGTEGVKLAVIIKNPSNGAEFLLVKQEPPPKFNDPEYDSYQDSDLWDLPSVELRLILDKPLSTSQRVQIEVEDSSPILDFLVQFDFDSALDQILGQVAFEKANDVKLKFLKLVEEPEFGPGIPVKTVYLTGELELHDVKLKGHCKWMSTESCAAKLLEVRPNNERIGPLVVLGSDGILNQSMQSSKLNIPPTLKSQEYPPGVKLIPMASRTAKPFRTTNLIVFFPEPSFDGSRDGSFIACGEALVVDPGCKSALYKDLEQIVAALPRKLIVFVTHHHNDHVDGLAIIQKCNPDATLLAHENTFRRIRKDDWSLAYVPVLGSEEICIGGQILRLISAPGHTDGHMGLLDISTNSLIVGDHCVGQGSAILDASCGGNMSDYFQTSYNFIELSPHALIPMHGRVNMWPKHMLCGYLKNRRGRESTILKAINDGARTMFDIVSYTYADVDRSLWVHASSNVRLHVEHLAQQNKLPKEFSMQKFHSSCGIKFVSRWICSYLCNAVTVKIHRPRTSKVVSAGVAVIAIAAVYFVRDISNSSADELSPRRGPRERRVSGIGECVRIPATNEHLSKDAGDVSGEAPPMLKSAVHERGSIPVVGTRGETHKIEEEPDPRDAIPRPLIWGHMYDEIETMSSPSTTPVSSAAASIDSVPVSPETKEPWLPDQAELGSSQPPWYEEKSSNLRKRDPWKCDMSCRDNIFTLTPRTPERSPNLTSFLDAMREKSYNAPELIQEDLLCVFGFSRRGVELVGDLDERMGKAELVKAMQEEVRASGEVGPPKKAARKRPAVSSAEEEAHREKRKKKGASMSGTQPEESPKMTRVPTPPTRASEETYDLPPIITIPEASSPVRGKGPERVLPFDFSKDSLVDSPTGVVSTRLICNMVSDRDLPVLKGAEDAEAVGNGLGGEVIRRLTRAHRTGKANRKKFDEAMGRHAEMVARLEELEVLRAQDEVVAATQRKELEAELATEKEARAAEKRALRAELERANARASDYSEEEHLASLLNLQQALENLGNDEDVEDEEEEQEEGEVGDETEANIPNSPKP</sequence>
<dbReference type="InterPro" id="IPR050662">
    <property type="entry name" value="Sec-metab_biosynth-thioest"/>
</dbReference>
<dbReference type="GO" id="GO:0009536">
    <property type="term" value="C:plastid"/>
    <property type="evidence" value="ECO:0007669"/>
    <property type="project" value="TreeGrafter"/>
</dbReference>
<feature type="domain" description="Metallo-beta-lactamase" evidence="2">
    <location>
        <begin position="232"/>
        <end position="398"/>
    </location>
</feature>
<gene>
    <name evidence="3" type="ORF">F511_11691</name>
</gene>
<feature type="region of interest" description="Disordered" evidence="1">
    <location>
        <begin position="764"/>
        <end position="827"/>
    </location>
</feature>
<dbReference type="InterPro" id="IPR001279">
    <property type="entry name" value="Metallo-B-lactamas"/>
</dbReference>
<evidence type="ECO:0000313" key="4">
    <source>
        <dbReference type="Proteomes" id="UP000250235"/>
    </source>
</evidence>
<dbReference type="FunFam" id="3.60.15.10:FF:000032">
    <property type="entry name" value="Metallo-hydrolase/oxidoreductase superfamily protein"/>
    <property type="match status" value="1"/>
</dbReference>
<dbReference type="Proteomes" id="UP000250235">
    <property type="component" value="Unassembled WGS sequence"/>
</dbReference>
<feature type="region of interest" description="Disordered" evidence="1">
    <location>
        <begin position="629"/>
        <end position="679"/>
    </location>
</feature>
<evidence type="ECO:0000313" key="3">
    <source>
        <dbReference type="EMBL" id="KZV42095.1"/>
    </source>
</evidence>
<name>A0A2Z7C585_9LAMI</name>
<keyword evidence="4" id="KW-1185">Reference proteome</keyword>
<dbReference type="Gene3D" id="3.60.15.10">
    <property type="entry name" value="Ribonuclease Z/Hydroxyacylglutathione hydrolase-like"/>
    <property type="match status" value="1"/>
</dbReference>
<dbReference type="PANTHER" id="PTHR23131">
    <property type="entry name" value="ENDORIBONUCLEASE LACTB2"/>
    <property type="match status" value="1"/>
</dbReference>
<organism evidence="3 4">
    <name type="scientific">Dorcoceras hygrometricum</name>
    <dbReference type="NCBI Taxonomy" id="472368"/>
    <lineage>
        <taxon>Eukaryota</taxon>
        <taxon>Viridiplantae</taxon>
        <taxon>Streptophyta</taxon>
        <taxon>Embryophyta</taxon>
        <taxon>Tracheophyta</taxon>
        <taxon>Spermatophyta</taxon>
        <taxon>Magnoliopsida</taxon>
        <taxon>eudicotyledons</taxon>
        <taxon>Gunneridae</taxon>
        <taxon>Pentapetalae</taxon>
        <taxon>asterids</taxon>
        <taxon>lamiids</taxon>
        <taxon>Lamiales</taxon>
        <taxon>Gesneriaceae</taxon>
        <taxon>Didymocarpoideae</taxon>
        <taxon>Trichosporeae</taxon>
        <taxon>Loxocarpinae</taxon>
        <taxon>Dorcoceras</taxon>
    </lineage>
</organism>
<dbReference type="Gene3D" id="1.10.10.10">
    <property type="entry name" value="Winged helix-like DNA-binding domain superfamily/Winged helix DNA-binding domain"/>
    <property type="match status" value="1"/>
</dbReference>
<accession>A0A2Z7C585</accession>
<dbReference type="InterPro" id="IPR036866">
    <property type="entry name" value="RibonucZ/Hydroxyglut_hydro"/>
</dbReference>
<feature type="compositionally biased region" description="Low complexity" evidence="1">
    <location>
        <begin position="630"/>
        <end position="643"/>
    </location>
</feature>
<dbReference type="InterPro" id="IPR036388">
    <property type="entry name" value="WH-like_DNA-bd_sf"/>
</dbReference>
<dbReference type="SUPFAM" id="SSF56281">
    <property type="entry name" value="Metallo-hydrolase/oxidoreductase"/>
    <property type="match status" value="1"/>
</dbReference>
<dbReference type="Pfam" id="PF17778">
    <property type="entry name" value="WHD_BLACT"/>
    <property type="match status" value="1"/>
</dbReference>
<protein>
    <recommendedName>
        <fullName evidence="2">Metallo-beta-lactamase domain-containing protein</fullName>
    </recommendedName>
</protein>
<reference evidence="3 4" key="1">
    <citation type="journal article" date="2015" name="Proc. Natl. Acad. Sci. U.S.A.">
        <title>The resurrection genome of Boea hygrometrica: A blueprint for survival of dehydration.</title>
        <authorList>
            <person name="Xiao L."/>
            <person name="Yang G."/>
            <person name="Zhang L."/>
            <person name="Yang X."/>
            <person name="Zhao S."/>
            <person name="Ji Z."/>
            <person name="Zhou Q."/>
            <person name="Hu M."/>
            <person name="Wang Y."/>
            <person name="Chen M."/>
            <person name="Xu Y."/>
            <person name="Jin H."/>
            <person name="Xiao X."/>
            <person name="Hu G."/>
            <person name="Bao F."/>
            <person name="Hu Y."/>
            <person name="Wan P."/>
            <person name="Li L."/>
            <person name="Deng X."/>
            <person name="Kuang T."/>
            <person name="Xiang C."/>
            <person name="Zhu J.K."/>
            <person name="Oliver M.J."/>
            <person name="He Y."/>
        </authorList>
    </citation>
    <scope>NUCLEOTIDE SEQUENCE [LARGE SCALE GENOMIC DNA]</scope>
    <source>
        <strain evidence="4">cv. XS01</strain>
    </source>
</reference>
<dbReference type="PANTHER" id="PTHR23131:SF0">
    <property type="entry name" value="ENDORIBONUCLEASE LACTB2"/>
    <property type="match status" value="1"/>
</dbReference>